<accession>A0ABS8WHA9</accession>
<protein>
    <submittedName>
        <fullName evidence="1">Uncharacterized protein</fullName>
    </submittedName>
</protein>
<gene>
    <name evidence="1" type="ORF">HAX54_044818</name>
</gene>
<reference evidence="1 2" key="1">
    <citation type="journal article" date="2021" name="BMC Genomics">
        <title>Datura genome reveals duplications of psychoactive alkaloid biosynthetic genes and high mutation rate following tissue culture.</title>
        <authorList>
            <person name="Rajewski A."/>
            <person name="Carter-House D."/>
            <person name="Stajich J."/>
            <person name="Litt A."/>
        </authorList>
    </citation>
    <scope>NUCLEOTIDE SEQUENCE [LARGE SCALE GENOMIC DNA]</scope>
    <source>
        <strain evidence="1">AR-01</strain>
    </source>
</reference>
<evidence type="ECO:0000313" key="1">
    <source>
        <dbReference type="EMBL" id="MCE3049437.1"/>
    </source>
</evidence>
<dbReference type="Proteomes" id="UP000823775">
    <property type="component" value="Unassembled WGS sequence"/>
</dbReference>
<proteinExistence type="predicted"/>
<sequence>MDQVKCDRVADATTTRDGPSSCTATFESCHLVSTYQGGARKRIERTKLLATSEMKTPNLREKYRRLEMMDLVQVGNRLIQMKGGRGHQFQGTNATSKDFYKGKNARFVDTKVKVKGPVLPRGPHYNTKRKFQIRIAEGSEDYRLNRL</sequence>
<comment type="caution">
    <text evidence="1">The sequence shown here is derived from an EMBL/GenBank/DDBJ whole genome shotgun (WGS) entry which is preliminary data.</text>
</comment>
<name>A0ABS8WHA9_DATST</name>
<dbReference type="EMBL" id="JACEIK010006883">
    <property type="protein sequence ID" value="MCE3049437.1"/>
    <property type="molecule type" value="Genomic_DNA"/>
</dbReference>
<keyword evidence="2" id="KW-1185">Reference proteome</keyword>
<feature type="non-terminal residue" evidence="1">
    <location>
        <position position="147"/>
    </location>
</feature>
<organism evidence="1 2">
    <name type="scientific">Datura stramonium</name>
    <name type="common">Jimsonweed</name>
    <name type="synonym">Common thornapple</name>
    <dbReference type="NCBI Taxonomy" id="4076"/>
    <lineage>
        <taxon>Eukaryota</taxon>
        <taxon>Viridiplantae</taxon>
        <taxon>Streptophyta</taxon>
        <taxon>Embryophyta</taxon>
        <taxon>Tracheophyta</taxon>
        <taxon>Spermatophyta</taxon>
        <taxon>Magnoliopsida</taxon>
        <taxon>eudicotyledons</taxon>
        <taxon>Gunneridae</taxon>
        <taxon>Pentapetalae</taxon>
        <taxon>asterids</taxon>
        <taxon>lamiids</taxon>
        <taxon>Solanales</taxon>
        <taxon>Solanaceae</taxon>
        <taxon>Solanoideae</taxon>
        <taxon>Datureae</taxon>
        <taxon>Datura</taxon>
    </lineage>
</organism>
<evidence type="ECO:0000313" key="2">
    <source>
        <dbReference type="Proteomes" id="UP000823775"/>
    </source>
</evidence>